<dbReference type="InterPro" id="IPR013783">
    <property type="entry name" value="Ig-like_fold"/>
</dbReference>
<sequence length="215" mass="24550">MYEEICEYLCYFLKFCIYLSTQVNIPAELGDTVNLTCQRPNSSFKLVEWSRPDLEPEYVFFLRNKQLITDEQHSSFKNRVELKDRGMKNGDVTLILKNVTTSDSGTYECRVTESQINRRKRANLSSDPICIINLKVSDSGELVCVSSSSQCIVPDEQAEGDGGKKNSLRRQQEETLRGTRLNREPILIWVITCCVGSRQSSITVNVFKLMWSPVS</sequence>
<keyword evidence="2" id="KW-0472">Membrane</keyword>
<dbReference type="SMART" id="SM00406">
    <property type="entry name" value="IGv"/>
    <property type="match status" value="1"/>
</dbReference>
<dbReference type="GO" id="GO:0050852">
    <property type="term" value="P:T cell receptor signaling pathway"/>
    <property type="evidence" value="ECO:0007669"/>
    <property type="project" value="TreeGrafter"/>
</dbReference>
<evidence type="ECO:0000313" key="6">
    <source>
        <dbReference type="Proteomes" id="UP000265040"/>
    </source>
</evidence>
<dbReference type="InterPro" id="IPR013106">
    <property type="entry name" value="Ig_V-set"/>
</dbReference>
<dbReference type="OrthoDB" id="7225082at2759"/>
<reference evidence="5" key="3">
    <citation type="submission" date="2025-09" db="UniProtKB">
        <authorList>
            <consortium name="Ensembl"/>
        </authorList>
    </citation>
    <scope>IDENTIFICATION</scope>
</reference>
<keyword evidence="6" id="KW-1185">Reference proteome</keyword>
<accession>A0A3Q1HIN5</accession>
<dbReference type="SUPFAM" id="SSF48726">
    <property type="entry name" value="Immunoglobulin"/>
    <property type="match status" value="1"/>
</dbReference>
<dbReference type="Proteomes" id="UP000265040">
    <property type="component" value="Chromosome 18"/>
</dbReference>
<reference evidence="5" key="2">
    <citation type="submission" date="2025-08" db="UniProtKB">
        <authorList>
            <consortium name="Ensembl"/>
        </authorList>
    </citation>
    <scope>IDENTIFICATION</scope>
</reference>
<dbReference type="SMART" id="SM00408">
    <property type="entry name" value="IGc2"/>
    <property type="match status" value="1"/>
</dbReference>
<evidence type="ECO:0000256" key="3">
    <source>
        <dbReference type="ARBA" id="ARBA00023319"/>
    </source>
</evidence>
<feature type="domain" description="Ig-like" evidence="4">
    <location>
        <begin position="30"/>
        <end position="125"/>
    </location>
</feature>
<dbReference type="GO" id="GO:0001817">
    <property type="term" value="P:regulation of cytokine production"/>
    <property type="evidence" value="ECO:0007669"/>
    <property type="project" value="TreeGrafter"/>
</dbReference>
<dbReference type="InterPro" id="IPR036179">
    <property type="entry name" value="Ig-like_dom_sf"/>
</dbReference>
<reference evidence="5" key="1">
    <citation type="submission" date="2021-04" db="EMBL/GenBank/DDBJ databases">
        <authorList>
            <consortium name="Wellcome Sanger Institute Data Sharing"/>
        </authorList>
    </citation>
    <scope>NUCLEOTIDE SEQUENCE [LARGE SCALE GENOMIC DNA]</scope>
</reference>
<dbReference type="InterPro" id="IPR050504">
    <property type="entry name" value="IgSF_BTN/MOG"/>
</dbReference>
<dbReference type="PROSITE" id="PS50835">
    <property type="entry name" value="IG_LIKE"/>
    <property type="match status" value="1"/>
</dbReference>
<dbReference type="InterPro" id="IPR007110">
    <property type="entry name" value="Ig-like_dom"/>
</dbReference>
<evidence type="ECO:0000259" key="4">
    <source>
        <dbReference type="PROSITE" id="PS50835"/>
    </source>
</evidence>
<dbReference type="Pfam" id="PF07686">
    <property type="entry name" value="V-set"/>
    <property type="match status" value="1"/>
</dbReference>
<evidence type="ECO:0000256" key="1">
    <source>
        <dbReference type="ARBA" id="ARBA00004370"/>
    </source>
</evidence>
<dbReference type="PANTHER" id="PTHR24100:SF151">
    <property type="entry name" value="ICOS LIGAND"/>
    <property type="match status" value="1"/>
</dbReference>
<dbReference type="SMART" id="SM00409">
    <property type="entry name" value="IG"/>
    <property type="match status" value="1"/>
</dbReference>
<keyword evidence="3" id="KW-0393">Immunoglobulin domain</keyword>
<dbReference type="InParanoid" id="A0A3Q1HIN5"/>
<evidence type="ECO:0000256" key="2">
    <source>
        <dbReference type="ARBA" id="ARBA00023136"/>
    </source>
</evidence>
<dbReference type="InterPro" id="IPR003599">
    <property type="entry name" value="Ig_sub"/>
</dbReference>
<dbReference type="Ensembl" id="ENSATET00000007424.2">
    <property type="protein sequence ID" value="ENSATEP00000007300.2"/>
    <property type="gene ID" value="ENSATEG00000005137.2"/>
</dbReference>
<dbReference type="PANTHER" id="PTHR24100">
    <property type="entry name" value="BUTYROPHILIN"/>
    <property type="match status" value="1"/>
</dbReference>
<comment type="subcellular location">
    <subcellularLocation>
        <location evidence="1">Membrane</location>
    </subcellularLocation>
</comment>
<proteinExistence type="predicted"/>
<dbReference type="GO" id="GO:0005102">
    <property type="term" value="F:signaling receptor binding"/>
    <property type="evidence" value="ECO:0007669"/>
    <property type="project" value="TreeGrafter"/>
</dbReference>
<organism evidence="5 6">
    <name type="scientific">Anabas testudineus</name>
    <name type="common">Climbing perch</name>
    <name type="synonym">Anthias testudineus</name>
    <dbReference type="NCBI Taxonomy" id="64144"/>
    <lineage>
        <taxon>Eukaryota</taxon>
        <taxon>Metazoa</taxon>
        <taxon>Chordata</taxon>
        <taxon>Craniata</taxon>
        <taxon>Vertebrata</taxon>
        <taxon>Euteleostomi</taxon>
        <taxon>Actinopterygii</taxon>
        <taxon>Neopterygii</taxon>
        <taxon>Teleostei</taxon>
        <taxon>Neoteleostei</taxon>
        <taxon>Acanthomorphata</taxon>
        <taxon>Anabantaria</taxon>
        <taxon>Anabantiformes</taxon>
        <taxon>Anabantoidei</taxon>
        <taxon>Anabantidae</taxon>
        <taxon>Anabas</taxon>
    </lineage>
</organism>
<dbReference type="InterPro" id="IPR003598">
    <property type="entry name" value="Ig_sub2"/>
</dbReference>
<dbReference type="Gene3D" id="2.60.40.10">
    <property type="entry name" value="Immunoglobulins"/>
    <property type="match status" value="1"/>
</dbReference>
<dbReference type="AlphaFoldDB" id="A0A3Q1HIN5"/>
<name>A0A3Q1HIN5_ANATE</name>
<evidence type="ECO:0000313" key="5">
    <source>
        <dbReference type="Ensembl" id="ENSATEP00000007300.2"/>
    </source>
</evidence>
<dbReference type="GO" id="GO:0009897">
    <property type="term" value="C:external side of plasma membrane"/>
    <property type="evidence" value="ECO:0007669"/>
    <property type="project" value="TreeGrafter"/>
</dbReference>
<protein>
    <recommendedName>
        <fullName evidence="4">Ig-like domain-containing protein</fullName>
    </recommendedName>
</protein>